<dbReference type="RefSeq" id="WP_184521696.1">
    <property type="nucleotide sequence ID" value="NZ_JACHGK010000001.1"/>
</dbReference>
<reference evidence="9 10" key="1">
    <citation type="submission" date="2020-08" db="EMBL/GenBank/DDBJ databases">
        <title>Genomic Encyclopedia of Type Strains, Phase IV (KMG-IV): sequencing the most valuable type-strain genomes for metagenomic binning, comparative biology and taxonomic classification.</title>
        <authorList>
            <person name="Goeker M."/>
        </authorList>
    </citation>
    <scope>NUCLEOTIDE SEQUENCE [LARGE SCALE GENOMIC DNA]</scope>
    <source>
        <strain evidence="9 10">DSM 5391</strain>
    </source>
</reference>
<dbReference type="PANTHER" id="PTHR32024">
    <property type="entry name" value="TRK SYSTEM POTASSIUM UPTAKE PROTEIN TRKG-RELATED"/>
    <property type="match status" value="1"/>
</dbReference>
<dbReference type="PANTHER" id="PTHR32024:SF4">
    <property type="entry name" value="KTR SYSTEM POTASSIUM UPTAKE PROTEIN D"/>
    <property type="match status" value="1"/>
</dbReference>
<keyword evidence="4 8" id="KW-0812">Transmembrane</keyword>
<dbReference type="InterPro" id="IPR003445">
    <property type="entry name" value="Cat_transpt"/>
</dbReference>
<protein>
    <submittedName>
        <fullName evidence="9">Trk-type K+ transport system membrane component</fullName>
    </submittedName>
</protein>
<keyword evidence="7 8" id="KW-0472">Membrane</keyword>
<organism evidence="9 10">
    <name type="scientific">Bacillus benzoevorans</name>
    <dbReference type="NCBI Taxonomy" id="1456"/>
    <lineage>
        <taxon>Bacteria</taxon>
        <taxon>Bacillati</taxon>
        <taxon>Bacillota</taxon>
        <taxon>Bacilli</taxon>
        <taxon>Bacillales</taxon>
        <taxon>Bacillaceae</taxon>
        <taxon>Bacillus</taxon>
    </lineage>
</organism>
<keyword evidence="2" id="KW-0813">Transport</keyword>
<dbReference type="GO" id="GO:0005886">
    <property type="term" value="C:plasma membrane"/>
    <property type="evidence" value="ECO:0007669"/>
    <property type="project" value="UniProtKB-SubCell"/>
</dbReference>
<feature type="transmembrane region" description="Helical" evidence="8">
    <location>
        <begin position="123"/>
        <end position="150"/>
    </location>
</feature>
<dbReference type="AlphaFoldDB" id="A0A7X0LTP8"/>
<dbReference type="GO" id="GO:0030001">
    <property type="term" value="P:metal ion transport"/>
    <property type="evidence" value="ECO:0007669"/>
    <property type="project" value="UniProtKB-ARBA"/>
</dbReference>
<evidence type="ECO:0000256" key="8">
    <source>
        <dbReference type="SAM" id="Phobius"/>
    </source>
</evidence>
<comment type="caution">
    <text evidence="9">The sequence shown here is derived from an EMBL/GenBank/DDBJ whole genome shotgun (WGS) entry which is preliminary data.</text>
</comment>
<feature type="transmembrane region" description="Helical" evidence="8">
    <location>
        <begin position="413"/>
        <end position="433"/>
    </location>
</feature>
<keyword evidence="6" id="KW-0406">Ion transport</keyword>
<evidence type="ECO:0000256" key="5">
    <source>
        <dbReference type="ARBA" id="ARBA00022989"/>
    </source>
</evidence>
<proteinExistence type="predicted"/>
<feature type="transmembrane region" description="Helical" evidence="8">
    <location>
        <begin position="193"/>
        <end position="214"/>
    </location>
</feature>
<feature type="transmembrane region" description="Helical" evidence="8">
    <location>
        <begin position="318"/>
        <end position="336"/>
    </location>
</feature>
<dbReference type="Pfam" id="PF02386">
    <property type="entry name" value="TrkH"/>
    <property type="match status" value="1"/>
</dbReference>
<evidence type="ECO:0000256" key="1">
    <source>
        <dbReference type="ARBA" id="ARBA00004651"/>
    </source>
</evidence>
<comment type="subcellular location">
    <subcellularLocation>
        <location evidence="1">Cell membrane</location>
        <topology evidence="1">Multi-pass membrane protein</topology>
    </subcellularLocation>
</comment>
<name>A0A7X0LTP8_9BACI</name>
<sequence length="454" mass="50229">MLKKLKVKLDNITPAQAILSFYFIAVTVSVLLLSIPAVHQEGVKVSLMDTIFTAISSVSVTGLSVINISETYSVFGIFVLMFVFQFGGIGVMSLGTFFWLIFGKKIGLRGRQLIMVDHNQTSLSGLVALIIEILKMILLIEFVGALVLGFHFLQYYPTFWEAMLNGLFMSVSATTNAGLDITGASLMPFANDYFVQLINIILLTLGAIGFPVLIEVKNYLFHKEESSLPFRFSLFTKITTIMFAGLLIIGTLLILLLEFQHFFKGMVWHKSLFYAFFQSATTRSGGLATMDVSEFTSPTLLVISLLMFIGASPSSVGGGIRTTTLALNILFLYHFARGRKDIKIFRREIHETDILKSLAVTILAVIICFTAVVILSITEEHSLLEIIFEVCSAFGTTGLSMGITADLSFLGKWVIMLLMFIGRIGLVSLLLLLRGRGPDNEVNYHYPKENLIIG</sequence>
<feature type="transmembrane region" description="Helical" evidence="8">
    <location>
        <begin position="74"/>
        <end position="102"/>
    </location>
</feature>
<dbReference type="Proteomes" id="UP000531594">
    <property type="component" value="Unassembled WGS sequence"/>
</dbReference>
<evidence type="ECO:0000256" key="2">
    <source>
        <dbReference type="ARBA" id="ARBA00022448"/>
    </source>
</evidence>
<keyword evidence="10" id="KW-1185">Reference proteome</keyword>
<gene>
    <name evidence="9" type="ORF">HNR53_000223</name>
</gene>
<keyword evidence="5 8" id="KW-1133">Transmembrane helix</keyword>
<evidence type="ECO:0000313" key="9">
    <source>
        <dbReference type="EMBL" id="MBB6443635.1"/>
    </source>
</evidence>
<feature type="transmembrane region" description="Helical" evidence="8">
    <location>
        <begin position="20"/>
        <end position="38"/>
    </location>
</feature>
<accession>A0A7X0LTP8</accession>
<dbReference type="GO" id="GO:0008324">
    <property type="term" value="F:monoatomic cation transmembrane transporter activity"/>
    <property type="evidence" value="ECO:0007669"/>
    <property type="project" value="InterPro"/>
</dbReference>
<dbReference type="EMBL" id="JACHGK010000001">
    <property type="protein sequence ID" value="MBB6443635.1"/>
    <property type="molecule type" value="Genomic_DNA"/>
</dbReference>
<feature type="transmembrane region" description="Helical" evidence="8">
    <location>
        <begin position="234"/>
        <end position="257"/>
    </location>
</feature>
<evidence type="ECO:0000256" key="4">
    <source>
        <dbReference type="ARBA" id="ARBA00022692"/>
    </source>
</evidence>
<evidence type="ECO:0000256" key="3">
    <source>
        <dbReference type="ARBA" id="ARBA00022475"/>
    </source>
</evidence>
<evidence type="ECO:0000256" key="7">
    <source>
        <dbReference type="ARBA" id="ARBA00023136"/>
    </source>
</evidence>
<feature type="transmembrane region" description="Helical" evidence="8">
    <location>
        <begin position="357"/>
        <end position="377"/>
    </location>
</feature>
<keyword evidence="3" id="KW-1003">Cell membrane</keyword>
<evidence type="ECO:0000313" key="10">
    <source>
        <dbReference type="Proteomes" id="UP000531594"/>
    </source>
</evidence>
<evidence type="ECO:0000256" key="6">
    <source>
        <dbReference type="ARBA" id="ARBA00023065"/>
    </source>
</evidence>